<evidence type="ECO:0000256" key="1">
    <source>
        <dbReference type="SAM" id="SignalP"/>
    </source>
</evidence>
<comment type="caution">
    <text evidence="2">The sequence shown here is derived from an EMBL/GenBank/DDBJ whole genome shotgun (WGS) entry which is preliminary data.</text>
</comment>
<keyword evidence="3" id="KW-1185">Reference proteome</keyword>
<reference evidence="2 3" key="1">
    <citation type="submission" date="2023-08" db="EMBL/GenBank/DDBJ databases">
        <title>Characterization of two Paracoccaceae strains isolated from Phycosphere and proposal of Xinfangfangia lacusdiani sp. nov.</title>
        <authorList>
            <person name="Deng Y."/>
            <person name="Zhang Y.Q."/>
        </authorList>
    </citation>
    <scope>NUCLEOTIDE SEQUENCE [LARGE SCALE GENOMIC DNA]</scope>
    <source>
        <strain evidence="2 3">CPCC 101601</strain>
    </source>
</reference>
<evidence type="ECO:0000313" key="2">
    <source>
        <dbReference type="EMBL" id="MDQ2066440.1"/>
    </source>
</evidence>
<dbReference type="EMBL" id="JAVDBT010000007">
    <property type="protein sequence ID" value="MDQ2066440.1"/>
    <property type="molecule type" value="Genomic_DNA"/>
</dbReference>
<sequence>MCSSRHVFARALGLSLCLTSLSLPAFADRGATAQLPDAAQIAAAASPEFLHALVMANITSTNCPGHALSDDEWALITGTADRVAAALNIDNRSFNDNYYSPAFAALDQAGTCDSEGAKIAPLIKRLRKMGGSADPIG</sequence>
<evidence type="ECO:0000313" key="3">
    <source>
        <dbReference type="Proteomes" id="UP001239680"/>
    </source>
</evidence>
<organism evidence="2 3">
    <name type="scientific">Pseudogemmobacter lacusdianii</name>
    <dbReference type="NCBI Taxonomy" id="3069608"/>
    <lineage>
        <taxon>Bacteria</taxon>
        <taxon>Pseudomonadati</taxon>
        <taxon>Pseudomonadota</taxon>
        <taxon>Alphaproteobacteria</taxon>
        <taxon>Rhodobacterales</taxon>
        <taxon>Paracoccaceae</taxon>
        <taxon>Pseudogemmobacter</taxon>
    </lineage>
</organism>
<protein>
    <recommendedName>
        <fullName evidence="4">DUF732 domain-containing protein</fullName>
    </recommendedName>
</protein>
<dbReference type="RefSeq" id="WP_306680139.1">
    <property type="nucleotide sequence ID" value="NZ_JAVDBT010000007.1"/>
</dbReference>
<accession>A0ABU0VXF6</accession>
<keyword evidence="1" id="KW-0732">Signal</keyword>
<feature type="chain" id="PRO_5046314104" description="DUF732 domain-containing protein" evidence="1">
    <location>
        <begin position="28"/>
        <end position="137"/>
    </location>
</feature>
<evidence type="ECO:0008006" key="4">
    <source>
        <dbReference type="Google" id="ProtNLM"/>
    </source>
</evidence>
<feature type="signal peptide" evidence="1">
    <location>
        <begin position="1"/>
        <end position="27"/>
    </location>
</feature>
<proteinExistence type="predicted"/>
<name>A0ABU0VXF6_9RHOB</name>
<dbReference type="Proteomes" id="UP001239680">
    <property type="component" value="Unassembled WGS sequence"/>
</dbReference>
<gene>
    <name evidence="2" type="ORF">Q9295_08650</name>
</gene>